<dbReference type="EMBL" id="JAAGWD010000001">
    <property type="protein sequence ID" value="NEM96279.1"/>
    <property type="molecule type" value="Genomic_DNA"/>
</dbReference>
<dbReference type="AlphaFoldDB" id="A0A6B3LI45"/>
<accession>A0A6B3LI45</accession>
<keyword evidence="2" id="KW-1185">Reference proteome</keyword>
<protein>
    <submittedName>
        <fullName evidence="1">Uncharacterized protein</fullName>
    </submittedName>
</protein>
<reference evidence="1 2" key="1">
    <citation type="submission" date="2020-02" db="EMBL/GenBank/DDBJ databases">
        <authorList>
            <person name="Kim M.K."/>
        </authorList>
    </citation>
    <scope>NUCLEOTIDE SEQUENCE [LARGE SCALE GENOMIC DNA]</scope>
    <source>
        <strain evidence="1 2">BT327</strain>
    </source>
</reference>
<comment type="caution">
    <text evidence="1">The sequence shown here is derived from an EMBL/GenBank/DDBJ whole genome shotgun (WGS) entry which is preliminary data.</text>
</comment>
<evidence type="ECO:0000313" key="2">
    <source>
        <dbReference type="Proteomes" id="UP000474777"/>
    </source>
</evidence>
<dbReference type="RefSeq" id="WP_163911222.1">
    <property type="nucleotide sequence ID" value="NZ_JAAGWD010000001.1"/>
</dbReference>
<evidence type="ECO:0000313" key="1">
    <source>
        <dbReference type="EMBL" id="NEM96279.1"/>
    </source>
</evidence>
<name>A0A6B3LI45_9BACT</name>
<gene>
    <name evidence="1" type="ORF">GXP69_01110</name>
</gene>
<dbReference type="Proteomes" id="UP000474777">
    <property type="component" value="Unassembled WGS sequence"/>
</dbReference>
<sequence>MAIDLQQIGKRFRFYTHLNELEMEDLKAMTGSNEETLSNIINGCNIVLDELVAIVKNFPDLNPQWLIYGEGSMFKPKGENGDCHDTPKNCLKKDKAAYLQQMKNMLIELDAAEVAKGHRPDVDALMAKLEEFKAKASEAE</sequence>
<organism evidence="1 2">
    <name type="scientific">Pontibacter burrus</name>
    <dbReference type="NCBI Taxonomy" id="2704466"/>
    <lineage>
        <taxon>Bacteria</taxon>
        <taxon>Pseudomonadati</taxon>
        <taxon>Bacteroidota</taxon>
        <taxon>Cytophagia</taxon>
        <taxon>Cytophagales</taxon>
        <taxon>Hymenobacteraceae</taxon>
        <taxon>Pontibacter</taxon>
    </lineage>
</organism>
<proteinExistence type="predicted"/>